<comment type="caution">
    <text evidence="1">The sequence shown here is derived from an EMBL/GenBank/DDBJ whole genome shotgun (WGS) entry which is preliminary data.</text>
</comment>
<protein>
    <submittedName>
        <fullName evidence="1">Uncharacterized protein</fullName>
    </submittedName>
</protein>
<dbReference type="Proteomes" id="UP000815325">
    <property type="component" value="Unassembled WGS sequence"/>
</dbReference>
<proteinExistence type="predicted"/>
<gene>
    <name evidence="1" type="ORF">DUNSADRAFT_6317</name>
</gene>
<accession>A0ABQ7GNI8</accession>
<evidence type="ECO:0000313" key="1">
    <source>
        <dbReference type="EMBL" id="KAF5836165.1"/>
    </source>
</evidence>
<organism evidence="1 2">
    <name type="scientific">Dunaliella salina</name>
    <name type="common">Green alga</name>
    <name type="synonym">Protococcus salinus</name>
    <dbReference type="NCBI Taxonomy" id="3046"/>
    <lineage>
        <taxon>Eukaryota</taxon>
        <taxon>Viridiplantae</taxon>
        <taxon>Chlorophyta</taxon>
        <taxon>core chlorophytes</taxon>
        <taxon>Chlorophyceae</taxon>
        <taxon>CS clade</taxon>
        <taxon>Chlamydomonadales</taxon>
        <taxon>Dunaliellaceae</taxon>
        <taxon>Dunaliella</taxon>
    </lineage>
</organism>
<reference evidence="1" key="1">
    <citation type="submission" date="2017-08" db="EMBL/GenBank/DDBJ databases">
        <authorList>
            <person name="Polle J.E."/>
            <person name="Barry K."/>
            <person name="Cushman J."/>
            <person name="Schmutz J."/>
            <person name="Tran D."/>
            <person name="Hathwaick L.T."/>
            <person name="Yim W.C."/>
            <person name="Jenkins J."/>
            <person name="Mckie-Krisberg Z.M."/>
            <person name="Prochnik S."/>
            <person name="Lindquist E."/>
            <person name="Dockter R.B."/>
            <person name="Adam C."/>
            <person name="Molina H."/>
            <person name="Bunkerborg J."/>
            <person name="Jin E."/>
            <person name="Buchheim M."/>
            <person name="Magnuson J."/>
        </authorList>
    </citation>
    <scope>NUCLEOTIDE SEQUENCE</scope>
    <source>
        <strain evidence="1">CCAP 19/18</strain>
    </source>
</reference>
<sequence length="370" mass="39499">MHAIMDLCRLYSICGHLVSNNTNQNHESSFAKLLCWYYMAPIVFSVPHIHKMHPSTCACMHACVPQIVPAPPPPPSPEEIKRQQMKAEQIRSLCSSDTKILGQLDSGGQDGMLAAQGEPMEASMQTAALLAIRGGGADGSDLDIDLDDASAALAGVRARAAGEPPSVMKLVQGRALQSVLAGRQPGAMHAADAYALTLSCRLMHCPMLAPVPFHSLAVCVLALEALWACWLAANMIPNAQLKQESMGFNAATCYAHCRLLCPHTSCCLRACLAGAACVPALRACRLAANQIPNVQLQQESMGFIAELLRPLEVHLGVGEQQQDHQRLAQANGAGGSSGLDVGSSAKSMDQLLFDVHDLQQQLQEWAGLCH</sequence>
<name>A0ABQ7GNI8_DUNSA</name>
<keyword evidence="2" id="KW-1185">Reference proteome</keyword>
<dbReference type="EMBL" id="MU069672">
    <property type="protein sequence ID" value="KAF5836165.1"/>
    <property type="molecule type" value="Genomic_DNA"/>
</dbReference>
<evidence type="ECO:0000313" key="2">
    <source>
        <dbReference type="Proteomes" id="UP000815325"/>
    </source>
</evidence>